<evidence type="ECO:0000313" key="3">
    <source>
        <dbReference type="Proteomes" id="UP001566132"/>
    </source>
</evidence>
<evidence type="ECO:0000259" key="1">
    <source>
        <dbReference type="PROSITE" id="PS50878"/>
    </source>
</evidence>
<evidence type="ECO:0000313" key="2">
    <source>
        <dbReference type="EMBL" id="KAL1487554.1"/>
    </source>
</evidence>
<dbReference type="InterPro" id="IPR052560">
    <property type="entry name" value="RdDP_mobile_element"/>
</dbReference>
<dbReference type="InterPro" id="IPR000477">
    <property type="entry name" value="RT_dom"/>
</dbReference>
<dbReference type="InterPro" id="IPR043502">
    <property type="entry name" value="DNA/RNA_pol_sf"/>
</dbReference>
<dbReference type="PANTHER" id="PTHR36688">
    <property type="entry name" value="ENDO/EXONUCLEASE/PHOSPHATASE DOMAIN-CONTAINING PROTEIN"/>
    <property type="match status" value="1"/>
</dbReference>
<dbReference type="EMBL" id="JBDJPC010000029">
    <property type="protein sequence ID" value="KAL1487554.1"/>
    <property type="molecule type" value="Genomic_DNA"/>
</dbReference>
<dbReference type="PANTHER" id="PTHR36688:SF1">
    <property type="entry name" value="ENDONUCLEASE_EXONUCLEASE_PHOSPHATASE DOMAIN-CONTAINING PROTEIN"/>
    <property type="match status" value="1"/>
</dbReference>
<dbReference type="GO" id="GO:0071897">
    <property type="term" value="P:DNA biosynthetic process"/>
    <property type="evidence" value="ECO:0007669"/>
    <property type="project" value="UniProtKB-ARBA"/>
</dbReference>
<proteinExistence type="predicted"/>
<accession>A0ABD1DYT4</accession>
<organism evidence="2 3">
    <name type="scientific">Hypothenemus hampei</name>
    <name type="common">Coffee berry borer</name>
    <dbReference type="NCBI Taxonomy" id="57062"/>
    <lineage>
        <taxon>Eukaryota</taxon>
        <taxon>Metazoa</taxon>
        <taxon>Ecdysozoa</taxon>
        <taxon>Arthropoda</taxon>
        <taxon>Hexapoda</taxon>
        <taxon>Insecta</taxon>
        <taxon>Pterygota</taxon>
        <taxon>Neoptera</taxon>
        <taxon>Endopterygota</taxon>
        <taxon>Coleoptera</taxon>
        <taxon>Polyphaga</taxon>
        <taxon>Cucujiformia</taxon>
        <taxon>Curculionidae</taxon>
        <taxon>Scolytinae</taxon>
        <taxon>Hypothenemus</taxon>
    </lineage>
</organism>
<gene>
    <name evidence="2" type="ORF">ABEB36_015773</name>
</gene>
<reference evidence="2 3" key="1">
    <citation type="submission" date="2024-05" db="EMBL/GenBank/DDBJ databases">
        <title>Genetic variation in Jamaican populations of the coffee berry borer (Hypothenemus hampei).</title>
        <authorList>
            <person name="Errbii M."/>
            <person name="Myrie A."/>
        </authorList>
    </citation>
    <scope>NUCLEOTIDE SEQUENCE [LARGE SCALE GENOMIC DNA]</scope>
    <source>
        <strain evidence="2">JA-Hopewell-2020-01-JO</strain>
        <tissue evidence="2">Whole body</tissue>
    </source>
</reference>
<dbReference type="PROSITE" id="PS50878">
    <property type="entry name" value="RT_POL"/>
    <property type="match status" value="1"/>
</dbReference>
<protein>
    <recommendedName>
        <fullName evidence="1">Reverse transcriptase domain-containing protein</fullName>
    </recommendedName>
</protein>
<keyword evidence="3" id="KW-1185">Reference proteome</keyword>
<dbReference type="Pfam" id="PF00078">
    <property type="entry name" value="RVT_1"/>
    <property type="match status" value="1"/>
</dbReference>
<dbReference type="CDD" id="cd01650">
    <property type="entry name" value="RT_nLTR_like"/>
    <property type="match status" value="1"/>
</dbReference>
<comment type="caution">
    <text evidence="2">The sequence shown here is derived from an EMBL/GenBank/DDBJ whole genome shotgun (WGS) entry which is preliminary data.</text>
</comment>
<dbReference type="SUPFAM" id="SSF56672">
    <property type="entry name" value="DNA/RNA polymerases"/>
    <property type="match status" value="1"/>
</dbReference>
<name>A0ABD1DYT4_HYPHA</name>
<feature type="domain" description="Reverse transcriptase" evidence="1">
    <location>
        <begin position="1"/>
        <end position="245"/>
    </location>
</feature>
<dbReference type="AlphaFoldDB" id="A0ABD1DYT4"/>
<sequence>MISKPGKPPNEVTSYRPISLLPTISKLFEKILLKRLKPVIDNNKIIPDHQFGFRERHSTIDQVHRITNIIEKSLEEGKVCSTVFLDVAQAFDKVWHEGLYCKLNKLLPNPFSQLLKSYITDRVFRIKQEDTYSELKEIKAGVPQGSVLGPVLYLVYTSDIPKLENDTIATFADDTAIMAVGNDHEEAAKQLQSSVNKITNWTKQWRIKLNETKSIHVNFTNKKKQHIPVNINNIPIPYADTAKYL</sequence>
<dbReference type="Proteomes" id="UP001566132">
    <property type="component" value="Unassembled WGS sequence"/>
</dbReference>